<protein>
    <submittedName>
        <fullName evidence="1 2">Uncharacterized protein</fullName>
    </submittedName>
</protein>
<gene>
    <name evidence="1" type="ORF">ZHAS_00000879</name>
</gene>
<accession>A0A084VAR4</accession>
<reference evidence="2" key="2">
    <citation type="submission" date="2020-05" db="UniProtKB">
        <authorList>
            <consortium name="EnsemblMetazoa"/>
        </authorList>
    </citation>
    <scope>IDENTIFICATION</scope>
</reference>
<dbReference type="AlphaFoldDB" id="A0A084VAR4"/>
<evidence type="ECO:0000313" key="1">
    <source>
        <dbReference type="EMBL" id="KFB35058.1"/>
    </source>
</evidence>
<sequence>MGVVSDFSKHSGTEWYEQFSTGGLGNCHSIFTRKSTIANVEYTDRSTEETPPGYSSHGEICKVRNPTVRVHPNAGTRFN</sequence>
<reference evidence="1 3" key="1">
    <citation type="journal article" date="2014" name="BMC Genomics">
        <title>Genome sequence of Anopheles sinensis provides insight into genetics basis of mosquito competence for malaria parasites.</title>
        <authorList>
            <person name="Zhou D."/>
            <person name="Zhang D."/>
            <person name="Ding G."/>
            <person name="Shi L."/>
            <person name="Hou Q."/>
            <person name="Ye Y."/>
            <person name="Xu Y."/>
            <person name="Zhou H."/>
            <person name="Xiong C."/>
            <person name="Li S."/>
            <person name="Yu J."/>
            <person name="Hong S."/>
            <person name="Yu X."/>
            <person name="Zou P."/>
            <person name="Chen C."/>
            <person name="Chang X."/>
            <person name="Wang W."/>
            <person name="Lv Y."/>
            <person name="Sun Y."/>
            <person name="Ma L."/>
            <person name="Shen B."/>
            <person name="Zhu C."/>
        </authorList>
    </citation>
    <scope>NUCLEOTIDE SEQUENCE [LARGE SCALE GENOMIC DNA]</scope>
</reference>
<organism evidence="1">
    <name type="scientific">Anopheles sinensis</name>
    <name type="common">Mosquito</name>
    <dbReference type="NCBI Taxonomy" id="74873"/>
    <lineage>
        <taxon>Eukaryota</taxon>
        <taxon>Metazoa</taxon>
        <taxon>Ecdysozoa</taxon>
        <taxon>Arthropoda</taxon>
        <taxon>Hexapoda</taxon>
        <taxon>Insecta</taxon>
        <taxon>Pterygota</taxon>
        <taxon>Neoptera</taxon>
        <taxon>Endopterygota</taxon>
        <taxon>Diptera</taxon>
        <taxon>Nematocera</taxon>
        <taxon>Culicoidea</taxon>
        <taxon>Culicidae</taxon>
        <taxon>Anophelinae</taxon>
        <taxon>Anopheles</taxon>
    </lineage>
</organism>
<dbReference type="EMBL" id="ATLV01004137">
    <property type="status" value="NOT_ANNOTATED_CDS"/>
    <property type="molecule type" value="Genomic_DNA"/>
</dbReference>
<keyword evidence="3" id="KW-1185">Reference proteome</keyword>
<proteinExistence type="predicted"/>
<name>A0A084VAR4_ANOSI</name>
<dbReference type="Proteomes" id="UP000030765">
    <property type="component" value="Unassembled WGS sequence"/>
</dbReference>
<evidence type="ECO:0000313" key="2">
    <source>
        <dbReference type="EnsemblMetazoa" id="ASIC000879-PA"/>
    </source>
</evidence>
<dbReference type="EMBL" id="KE524190">
    <property type="protein sequence ID" value="KFB35058.1"/>
    <property type="molecule type" value="Genomic_DNA"/>
</dbReference>
<dbReference type="VEuPathDB" id="VectorBase:ASIC000879"/>
<evidence type="ECO:0000313" key="3">
    <source>
        <dbReference type="Proteomes" id="UP000030765"/>
    </source>
</evidence>
<dbReference type="EnsemblMetazoa" id="ASIC000879-RA">
    <property type="protein sequence ID" value="ASIC000879-PA"/>
    <property type="gene ID" value="ASIC000879"/>
</dbReference>